<dbReference type="GO" id="GO:0003700">
    <property type="term" value="F:DNA-binding transcription factor activity"/>
    <property type="evidence" value="ECO:0007669"/>
    <property type="project" value="InterPro"/>
</dbReference>
<evidence type="ECO:0000259" key="1">
    <source>
        <dbReference type="Pfam" id="PF09339"/>
    </source>
</evidence>
<accession>A0A366XTZ1</accession>
<dbReference type="InterPro" id="IPR036390">
    <property type="entry name" value="WH_DNA-bd_sf"/>
</dbReference>
<name>A0A366XTZ1_9BACI</name>
<dbReference type="EMBL" id="QOCW01000023">
    <property type="protein sequence ID" value="RBW68229.1"/>
    <property type="molecule type" value="Genomic_DNA"/>
</dbReference>
<dbReference type="InterPro" id="IPR005471">
    <property type="entry name" value="Tscrpt_reg_IclR_N"/>
</dbReference>
<evidence type="ECO:0000313" key="2">
    <source>
        <dbReference type="EMBL" id="RBW68229.1"/>
    </source>
</evidence>
<comment type="caution">
    <text evidence="2">The sequence shown here is derived from an EMBL/GenBank/DDBJ whole genome shotgun (WGS) entry which is preliminary data.</text>
</comment>
<organism evidence="2 3">
    <name type="scientific">Bacillus taeanensis</name>
    <dbReference type="NCBI Taxonomy" id="273032"/>
    <lineage>
        <taxon>Bacteria</taxon>
        <taxon>Bacillati</taxon>
        <taxon>Bacillota</taxon>
        <taxon>Bacilli</taxon>
        <taxon>Bacillales</taxon>
        <taxon>Bacillaceae</taxon>
        <taxon>Bacillus</taxon>
    </lineage>
</organism>
<gene>
    <name evidence="2" type="ORF">DS031_17790</name>
</gene>
<proteinExistence type="predicted"/>
<sequence>MRKALERYPNDTQKEIAEKLELNQSTISRLLKKI</sequence>
<dbReference type="RefSeq" id="WP_113807406.1">
    <property type="nucleotide sequence ID" value="NZ_QOCW01000023.1"/>
</dbReference>
<reference evidence="2 3" key="1">
    <citation type="submission" date="2018-07" db="EMBL/GenBank/DDBJ databases">
        <title>Lottiidibacillus patelloidae gen. nov., sp. nov., isolated from the intestinal tract of a marine limpet and the reclassification of B. taeanensis BH030017T, B. algicola KMM 3737T and B. hwajinpoensis SW-72T as genus Lottiidibacillus.</title>
        <authorList>
            <person name="Liu R."/>
            <person name="Huang Z."/>
        </authorList>
    </citation>
    <scope>NUCLEOTIDE SEQUENCE [LARGE SCALE GENOMIC DNA]</scope>
    <source>
        <strain evidence="2 3">BH030017</strain>
    </source>
</reference>
<dbReference type="Gene3D" id="1.10.10.60">
    <property type="entry name" value="Homeodomain-like"/>
    <property type="match status" value="1"/>
</dbReference>
<keyword evidence="3" id="KW-1185">Reference proteome</keyword>
<evidence type="ECO:0000313" key="3">
    <source>
        <dbReference type="Proteomes" id="UP000253314"/>
    </source>
</evidence>
<dbReference type="AlphaFoldDB" id="A0A366XTZ1"/>
<feature type="domain" description="HTH iclR-type" evidence="1">
    <location>
        <begin position="4"/>
        <end position="32"/>
    </location>
</feature>
<dbReference type="Pfam" id="PF09339">
    <property type="entry name" value="HTH_IclR"/>
    <property type="match status" value="1"/>
</dbReference>
<protein>
    <recommendedName>
        <fullName evidence="1">HTH iclR-type domain-containing protein</fullName>
    </recommendedName>
</protein>
<dbReference type="Proteomes" id="UP000253314">
    <property type="component" value="Unassembled WGS sequence"/>
</dbReference>
<dbReference type="SUPFAM" id="SSF46785">
    <property type="entry name" value="Winged helix' DNA-binding domain"/>
    <property type="match status" value="1"/>
</dbReference>
<dbReference type="OrthoDB" id="9776104at2"/>